<dbReference type="InterPro" id="IPR052159">
    <property type="entry name" value="Competence_DNA_uptake"/>
</dbReference>
<dbReference type="EMBL" id="JAGTJS010000025">
    <property type="protein sequence ID" value="KAH7234449.1"/>
    <property type="molecule type" value="Genomic_DNA"/>
</dbReference>
<dbReference type="PANTHER" id="PTHR30619">
    <property type="entry name" value="DNA INTERNALIZATION/COMPETENCE PROTEIN COMEC/REC2"/>
    <property type="match status" value="1"/>
</dbReference>
<feature type="region of interest" description="Disordered" evidence="1">
    <location>
        <begin position="510"/>
        <end position="531"/>
    </location>
</feature>
<evidence type="ECO:0000256" key="1">
    <source>
        <dbReference type="SAM" id="MobiDB-lite"/>
    </source>
</evidence>
<organism evidence="2 3">
    <name type="scientific">Fusarium solani</name>
    <name type="common">Filamentous fungus</name>
    <dbReference type="NCBI Taxonomy" id="169388"/>
    <lineage>
        <taxon>Eukaryota</taxon>
        <taxon>Fungi</taxon>
        <taxon>Dikarya</taxon>
        <taxon>Ascomycota</taxon>
        <taxon>Pezizomycotina</taxon>
        <taxon>Sordariomycetes</taxon>
        <taxon>Hypocreomycetidae</taxon>
        <taxon>Hypocreales</taxon>
        <taxon>Nectriaceae</taxon>
        <taxon>Fusarium</taxon>
        <taxon>Fusarium solani species complex</taxon>
    </lineage>
</organism>
<dbReference type="AlphaFoldDB" id="A0A9P9JZE2"/>
<dbReference type="SUPFAM" id="SSF56281">
    <property type="entry name" value="Metallo-hydrolase/oxidoreductase"/>
    <property type="match status" value="1"/>
</dbReference>
<accession>A0A9P9JZE2</accession>
<sequence>MYSSHNGPTSGIEVSQHARPELNAIEVDTYQIAVPNGDCSVHLLVQRTDILQGKILRSILMDGGNDGSASASHAADIIEVSLKMIWARYDPAGPQEIKFDAWVVTHWDNDHWAGSLKMFQRNMDGNGRSNRMKYLGNTPLSHLYCPNWVSVPKYPAVPDPPKADLLKKRPNDLFIKDDDKSNFNEEEGTGQVYFRNHIQDGYPLCIAKWGHRQLLGMDFFTGNFLWHYLNQPMDKSADNARHDLLSTVNKMKSVVKVSNFQDAKYPRFVCIGVGGFVCGAKVNEAALRVALARKKITPADTWANMSSIISVLFFPEAAHLSLYWGGDSITPIESPLAKSPFFDGQKCSVAKWSHHGGKHSNPEELWQKLEPNNCVVSPNRTGQYLHPNPETIRRFRNYAQTQEKTPKIYSTFYPGWILRKEGQDQLQKDWHEVSPLLPESLACPTYVYNPQTRGHDFYENGYKPPKKQGRPPTKRSTWQIQFIHILSTAEETSDGRIRPFAVAYKSATAPSTTVDPKNKSTNPTFIPPNMTTSQMVDDDNGLPTDAYDAVLSDHLEDEQWANDDEGGMTIEEGGGNNEAHIQFKWTDEQLRWQHEFQQSQRQQQGQQRPAYPQGHGYGQSQPNHNQQGNSSQYFNQSYNQPPCYNYQPNYGQNSNQNSNQNYNQSYNQSYSYQPGYGQNPGQNPGQNYYQNNK</sequence>
<proteinExistence type="predicted"/>
<comment type="caution">
    <text evidence="2">The sequence shown here is derived from an EMBL/GenBank/DDBJ whole genome shotgun (WGS) entry which is preliminary data.</text>
</comment>
<dbReference type="InterPro" id="IPR036866">
    <property type="entry name" value="RibonucZ/Hydroxyglut_hydro"/>
</dbReference>
<gene>
    <name evidence="2" type="ORF">B0J15DRAFT_570834</name>
</gene>
<keyword evidence="3" id="KW-1185">Reference proteome</keyword>
<feature type="compositionally biased region" description="Polar residues" evidence="1">
    <location>
        <begin position="618"/>
        <end position="642"/>
    </location>
</feature>
<dbReference type="PANTHER" id="PTHR30619:SF1">
    <property type="entry name" value="RECOMBINATION PROTEIN 2"/>
    <property type="match status" value="1"/>
</dbReference>
<reference evidence="2" key="1">
    <citation type="journal article" date="2021" name="Nat. Commun.">
        <title>Genetic determinants of endophytism in the Arabidopsis root mycobiome.</title>
        <authorList>
            <person name="Mesny F."/>
            <person name="Miyauchi S."/>
            <person name="Thiergart T."/>
            <person name="Pickel B."/>
            <person name="Atanasova L."/>
            <person name="Karlsson M."/>
            <person name="Huettel B."/>
            <person name="Barry K.W."/>
            <person name="Haridas S."/>
            <person name="Chen C."/>
            <person name="Bauer D."/>
            <person name="Andreopoulos W."/>
            <person name="Pangilinan J."/>
            <person name="LaButti K."/>
            <person name="Riley R."/>
            <person name="Lipzen A."/>
            <person name="Clum A."/>
            <person name="Drula E."/>
            <person name="Henrissat B."/>
            <person name="Kohler A."/>
            <person name="Grigoriev I.V."/>
            <person name="Martin F.M."/>
            <person name="Hacquard S."/>
        </authorList>
    </citation>
    <scope>NUCLEOTIDE SEQUENCE</scope>
    <source>
        <strain evidence="2">FSSC 5 MPI-SDFR-AT-0091</strain>
    </source>
</reference>
<evidence type="ECO:0008006" key="4">
    <source>
        <dbReference type="Google" id="ProtNLM"/>
    </source>
</evidence>
<evidence type="ECO:0000313" key="3">
    <source>
        <dbReference type="Proteomes" id="UP000736672"/>
    </source>
</evidence>
<dbReference type="Gene3D" id="3.60.15.10">
    <property type="entry name" value="Ribonuclease Z/Hydroxyacylglutathione hydrolase-like"/>
    <property type="match status" value="1"/>
</dbReference>
<evidence type="ECO:0000313" key="2">
    <source>
        <dbReference type="EMBL" id="KAH7234449.1"/>
    </source>
</evidence>
<name>A0A9P9JZE2_FUSSL</name>
<feature type="compositionally biased region" description="Low complexity" evidence="1">
    <location>
        <begin position="595"/>
        <end position="607"/>
    </location>
</feature>
<feature type="compositionally biased region" description="Low complexity" evidence="1">
    <location>
        <begin position="644"/>
        <end position="693"/>
    </location>
</feature>
<feature type="region of interest" description="Disordered" evidence="1">
    <location>
        <begin position="595"/>
        <end position="693"/>
    </location>
</feature>
<protein>
    <recommendedName>
        <fullName evidence="4">Metallo-beta-lactamase domain-containing protein</fullName>
    </recommendedName>
</protein>
<dbReference type="Proteomes" id="UP000736672">
    <property type="component" value="Unassembled WGS sequence"/>
</dbReference>
<dbReference type="OrthoDB" id="5099691at2759"/>